<name>A0ABQ3V6F5_9CHLR</name>
<dbReference type="Pfam" id="PF02371">
    <property type="entry name" value="Transposase_20"/>
    <property type="match status" value="1"/>
</dbReference>
<organism evidence="3 4">
    <name type="scientific">Ktedonobacter robiniae</name>
    <dbReference type="NCBI Taxonomy" id="2778365"/>
    <lineage>
        <taxon>Bacteria</taxon>
        <taxon>Bacillati</taxon>
        <taxon>Chloroflexota</taxon>
        <taxon>Ktedonobacteria</taxon>
        <taxon>Ktedonobacterales</taxon>
        <taxon>Ktedonobacteraceae</taxon>
        <taxon>Ktedonobacter</taxon>
    </lineage>
</organism>
<evidence type="ECO:0000259" key="2">
    <source>
        <dbReference type="Pfam" id="PF02371"/>
    </source>
</evidence>
<evidence type="ECO:0000259" key="1">
    <source>
        <dbReference type="Pfam" id="PF01548"/>
    </source>
</evidence>
<dbReference type="Pfam" id="PF01548">
    <property type="entry name" value="DEDD_Tnp_IS110"/>
    <property type="match status" value="1"/>
</dbReference>
<comment type="caution">
    <text evidence="3">The sequence shown here is derived from an EMBL/GenBank/DDBJ whole genome shotgun (WGS) entry which is preliminary data.</text>
</comment>
<dbReference type="InterPro" id="IPR003346">
    <property type="entry name" value="Transposase_20"/>
</dbReference>
<evidence type="ECO:0000313" key="3">
    <source>
        <dbReference type="EMBL" id="GHO60332.1"/>
    </source>
</evidence>
<proteinExistence type="predicted"/>
<feature type="domain" description="Transposase IS116/IS110/IS902 C-terminal" evidence="2">
    <location>
        <begin position="254"/>
        <end position="335"/>
    </location>
</feature>
<dbReference type="InterPro" id="IPR047650">
    <property type="entry name" value="Transpos_IS110"/>
</dbReference>
<dbReference type="EMBL" id="BNJG01000005">
    <property type="protein sequence ID" value="GHO60332.1"/>
    <property type="molecule type" value="Genomic_DNA"/>
</dbReference>
<dbReference type="Proteomes" id="UP000654345">
    <property type="component" value="Unassembled WGS sequence"/>
</dbReference>
<feature type="domain" description="Transposase IS110-like N-terminal" evidence="1">
    <location>
        <begin position="9"/>
        <end position="156"/>
    </location>
</feature>
<protein>
    <submittedName>
        <fullName evidence="3">IS110 family transposase</fullName>
    </submittedName>
</protein>
<sequence>MQIVYERCCGLDIHQKTVVGCRLLSQPKGNIEKSIRTFATTISGLMELDSWLAEGQVEQVALESTGIYWRPIFQLLEGRYEIILVNAQHMHAIPGHKTDIKDSEWIADLLRHGLLKASFIPPKPIRELRDLVRTQTHLMQERNRHINRIHKILETANIKLSSVVTDIVGKSARQMLEALIAGESDPAQLAKLARGRMRPKVAQLQQALQGHLEPHHRFLLRETLAHLDFLQQRTEQLEQEVAERLSPFEASIVLLTTIPGLSRRSATILISELGTDLAAFPSAAHLASWVGLCPGSQLSAGKRRNGKPTKGNSYLRSVLVQVAWVLTRMSDNYLSAQFHHLKPRLGAKKAVVAVAHSVLVIVYHVLTKGEPYQDLGPDYFRGQNKEQQARRFVHQLETLGYHVELAPQEEVTS</sequence>
<keyword evidence="4" id="KW-1185">Reference proteome</keyword>
<dbReference type="PANTHER" id="PTHR33055">
    <property type="entry name" value="TRANSPOSASE FOR INSERTION SEQUENCE ELEMENT IS1111A"/>
    <property type="match status" value="1"/>
</dbReference>
<dbReference type="PANTHER" id="PTHR33055:SF15">
    <property type="entry name" value="TRANSPOSASE-RELATED"/>
    <property type="match status" value="1"/>
</dbReference>
<dbReference type="RefSeq" id="WP_201376481.1">
    <property type="nucleotide sequence ID" value="NZ_BNJG01000005.1"/>
</dbReference>
<evidence type="ECO:0000313" key="4">
    <source>
        <dbReference type="Proteomes" id="UP000654345"/>
    </source>
</evidence>
<gene>
    <name evidence="3" type="ORF">KSB_88070</name>
</gene>
<reference evidence="3 4" key="1">
    <citation type="journal article" date="2021" name="Int. J. Syst. Evol. Microbiol.">
        <title>Reticulibacter mediterranei gen. nov., sp. nov., within the new family Reticulibacteraceae fam. nov., and Ktedonospora formicarum gen. nov., sp. nov., Ktedonobacter robiniae sp. nov., Dictyobacter formicarum sp. nov. and Dictyobacter arantiisoli sp. nov., belonging to the class Ktedonobacteria.</title>
        <authorList>
            <person name="Yabe S."/>
            <person name="Zheng Y."/>
            <person name="Wang C.M."/>
            <person name="Sakai Y."/>
            <person name="Abe K."/>
            <person name="Yokota A."/>
            <person name="Donadio S."/>
            <person name="Cavaletti L."/>
            <person name="Monciardini P."/>
        </authorList>
    </citation>
    <scope>NUCLEOTIDE SEQUENCE [LARGE SCALE GENOMIC DNA]</scope>
    <source>
        <strain evidence="3 4">SOSP1-30</strain>
    </source>
</reference>
<dbReference type="InterPro" id="IPR002525">
    <property type="entry name" value="Transp_IS110-like_N"/>
</dbReference>
<dbReference type="NCBIfam" id="NF033542">
    <property type="entry name" value="transpos_IS110"/>
    <property type="match status" value="1"/>
</dbReference>
<accession>A0ABQ3V6F5</accession>